<dbReference type="GO" id="GO:0000977">
    <property type="term" value="F:RNA polymerase II transcription regulatory region sequence-specific DNA binding"/>
    <property type="evidence" value="ECO:0007669"/>
    <property type="project" value="InterPro"/>
</dbReference>
<dbReference type="GO" id="GO:0045944">
    <property type="term" value="P:positive regulation of transcription by RNA polymerase II"/>
    <property type="evidence" value="ECO:0007669"/>
    <property type="project" value="InterPro"/>
</dbReference>
<dbReference type="InterPro" id="IPR033896">
    <property type="entry name" value="MEF2-like_N"/>
</dbReference>
<evidence type="ECO:0000256" key="1">
    <source>
        <dbReference type="ARBA" id="ARBA00004123"/>
    </source>
</evidence>
<feature type="domain" description="MADS-box" evidence="7">
    <location>
        <begin position="10"/>
        <end position="70"/>
    </location>
</feature>
<name>A0AAD6A2R1_9POAL</name>
<evidence type="ECO:0000313" key="9">
    <source>
        <dbReference type="Proteomes" id="UP001210211"/>
    </source>
</evidence>
<comment type="caution">
    <text evidence="8">The sequence shown here is derived from an EMBL/GenBank/DDBJ whole genome shotgun (WGS) entry which is preliminary data.</text>
</comment>
<dbReference type="InterPro" id="IPR036879">
    <property type="entry name" value="TF_MADSbox_sf"/>
</dbReference>
<dbReference type="GO" id="GO:0046983">
    <property type="term" value="F:protein dimerization activity"/>
    <property type="evidence" value="ECO:0007669"/>
    <property type="project" value="InterPro"/>
</dbReference>
<dbReference type="Gene3D" id="3.40.1810.10">
    <property type="entry name" value="Transcription factor, MADS-box"/>
    <property type="match status" value="1"/>
</dbReference>
<keyword evidence="2" id="KW-0805">Transcription regulation</keyword>
<dbReference type="InterPro" id="IPR002100">
    <property type="entry name" value="TF_MADSbox"/>
</dbReference>
<dbReference type="PRINTS" id="PR00404">
    <property type="entry name" value="MADSDOMAIN"/>
</dbReference>
<keyword evidence="9" id="KW-1185">Reference proteome</keyword>
<proteinExistence type="predicted"/>
<keyword evidence="3" id="KW-0238">DNA-binding</keyword>
<organism evidence="8 9">
    <name type="scientific">Rhynchospora tenuis</name>
    <dbReference type="NCBI Taxonomy" id="198213"/>
    <lineage>
        <taxon>Eukaryota</taxon>
        <taxon>Viridiplantae</taxon>
        <taxon>Streptophyta</taxon>
        <taxon>Embryophyta</taxon>
        <taxon>Tracheophyta</taxon>
        <taxon>Spermatophyta</taxon>
        <taxon>Magnoliopsida</taxon>
        <taxon>Liliopsida</taxon>
        <taxon>Poales</taxon>
        <taxon>Cyperaceae</taxon>
        <taxon>Cyperoideae</taxon>
        <taxon>Rhynchosporeae</taxon>
        <taxon>Rhynchospora</taxon>
    </lineage>
</organism>
<evidence type="ECO:0000256" key="4">
    <source>
        <dbReference type="ARBA" id="ARBA00023163"/>
    </source>
</evidence>
<gene>
    <name evidence="8" type="ORF">LUZ61_012266</name>
</gene>
<feature type="compositionally biased region" description="Polar residues" evidence="6">
    <location>
        <begin position="154"/>
        <end position="163"/>
    </location>
</feature>
<sequence>MGETKEKKRKTRGKVKIERIEDKTSRQVRFSKRKSGLFKKAFELAVLCDAEVALVVFSPAGRLYEYSSSSSIEKTMKRYQQLTCPNKEATDENDGKTCSGSDLKSLLLEISYWANQEKLEQLKVDELAKLEKILLDALSITNSRKKLMEREGLPSTSEENNGQRARGDEELEAIPSDTIAMPSLQLGI</sequence>
<dbReference type="PROSITE" id="PS50066">
    <property type="entry name" value="MADS_BOX_2"/>
    <property type="match status" value="1"/>
</dbReference>
<keyword evidence="5" id="KW-0539">Nucleus</keyword>
<accession>A0AAD6A2R1</accession>
<evidence type="ECO:0000256" key="6">
    <source>
        <dbReference type="SAM" id="MobiDB-lite"/>
    </source>
</evidence>
<dbReference type="SMART" id="SM00432">
    <property type="entry name" value="MADS"/>
    <property type="match status" value="1"/>
</dbReference>
<dbReference type="PANTHER" id="PTHR48019">
    <property type="entry name" value="SERUM RESPONSE FACTOR HOMOLOG"/>
    <property type="match status" value="1"/>
</dbReference>
<evidence type="ECO:0000259" key="7">
    <source>
        <dbReference type="PROSITE" id="PS50066"/>
    </source>
</evidence>
<keyword evidence="4" id="KW-0804">Transcription</keyword>
<evidence type="ECO:0000256" key="5">
    <source>
        <dbReference type="ARBA" id="ARBA00023242"/>
    </source>
</evidence>
<dbReference type="Pfam" id="PF00319">
    <property type="entry name" value="SRF-TF"/>
    <property type="match status" value="1"/>
</dbReference>
<dbReference type="GO" id="GO:0005634">
    <property type="term" value="C:nucleus"/>
    <property type="evidence" value="ECO:0007669"/>
    <property type="project" value="UniProtKB-SubCell"/>
</dbReference>
<protein>
    <recommendedName>
        <fullName evidence="7">MADS-box domain-containing protein</fullName>
    </recommendedName>
</protein>
<reference evidence="8 9" key="1">
    <citation type="journal article" date="2022" name="Cell">
        <title>Repeat-based holocentromeres influence genome architecture and karyotype evolution.</title>
        <authorList>
            <person name="Hofstatter P.G."/>
            <person name="Thangavel G."/>
            <person name="Lux T."/>
            <person name="Neumann P."/>
            <person name="Vondrak T."/>
            <person name="Novak P."/>
            <person name="Zhang M."/>
            <person name="Costa L."/>
            <person name="Castellani M."/>
            <person name="Scott A."/>
            <person name="Toegelov H."/>
            <person name="Fuchs J."/>
            <person name="Mata-Sucre Y."/>
            <person name="Dias Y."/>
            <person name="Vanzela A.L.L."/>
            <person name="Huettel B."/>
            <person name="Almeida C.C.S."/>
            <person name="Simkova H."/>
            <person name="Souza G."/>
            <person name="Pedrosa-Harand A."/>
            <person name="Macas J."/>
            <person name="Mayer K.F.X."/>
            <person name="Houben A."/>
            <person name="Marques A."/>
        </authorList>
    </citation>
    <scope>NUCLEOTIDE SEQUENCE [LARGE SCALE GENOMIC DNA]</scope>
    <source>
        <strain evidence="8">RhyTen1mFocal</strain>
    </source>
</reference>
<dbReference type="AlphaFoldDB" id="A0AAD6A2R1"/>
<dbReference type="SUPFAM" id="SSF55455">
    <property type="entry name" value="SRF-like"/>
    <property type="match status" value="1"/>
</dbReference>
<dbReference type="GO" id="GO:0050793">
    <property type="term" value="P:regulation of developmental process"/>
    <property type="evidence" value="ECO:0007669"/>
    <property type="project" value="UniProtKB-ARBA"/>
</dbReference>
<dbReference type="EMBL" id="JAMRDG010000001">
    <property type="protein sequence ID" value="KAJ3708561.1"/>
    <property type="molecule type" value="Genomic_DNA"/>
</dbReference>
<evidence type="ECO:0000256" key="2">
    <source>
        <dbReference type="ARBA" id="ARBA00023015"/>
    </source>
</evidence>
<evidence type="ECO:0000313" key="8">
    <source>
        <dbReference type="EMBL" id="KAJ3708561.1"/>
    </source>
</evidence>
<feature type="region of interest" description="Disordered" evidence="6">
    <location>
        <begin position="148"/>
        <end position="177"/>
    </location>
</feature>
<dbReference type="FunFam" id="3.40.1810.10:FF:000008">
    <property type="entry name" value="MADS-box transcription factor 1"/>
    <property type="match status" value="1"/>
</dbReference>
<evidence type="ECO:0000256" key="3">
    <source>
        <dbReference type="ARBA" id="ARBA00023125"/>
    </source>
</evidence>
<dbReference type="CDD" id="cd00265">
    <property type="entry name" value="MADS_MEF2_like"/>
    <property type="match status" value="1"/>
</dbReference>
<dbReference type="InterPro" id="IPR050142">
    <property type="entry name" value="MADS-box/MEF2_TF"/>
</dbReference>
<comment type="subcellular location">
    <subcellularLocation>
        <location evidence="1">Nucleus</location>
    </subcellularLocation>
</comment>
<dbReference type="Proteomes" id="UP001210211">
    <property type="component" value="Unassembled WGS sequence"/>
</dbReference>